<keyword evidence="1" id="KW-0732">Signal</keyword>
<feature type="chain" id="PRO_5023006644" evidence="1">
    <location>
        <begin position="22"/>
        <end position="618"/>
    </location>
</feature>
<dbReference type="RefSeq" id="WP_146565069.1">
    <property type="nucleotide sequence ID" value="NZ_SIHJ01000001.1"/>
</dbReference>
<proteinExistence type="predicted"/>
<dbReference type="GO" id="GO:0000272">
    <property type="term" value="P:polysaccharide catabolic process"/>
    <property type="evidence" value="ECO:0007669"/>
    <property type="project" value="InterPro"/>
</dbReference>
<evidence type="ECO:0000313" key="3">
    <source>
        <dbReference type="Proteomes" id="UP000316714"/>
    </source>
</evidence>
<dbReference type="OrthoDB" id="289157at2"/>
<evidence type="ECO:0000256" key="1">
    <source>
        <dbReference type="SAM" id="SignalP"/>
    </source>
</evidence>
<dbReference type="SUPFAM" id="SSF63446">
    <property type="entry name" value="Type I dockerin domain"/>
    <property type="match status" value="1"/>
</dbReference>
<evidence type="ECO:0000313" key="2">
    <source>
        <dbReference type="EMBL" id="TWT37759.1"/>
    </source>
</evidence>
<gene>
    <name evidence="2" type="ORF">KOR34_27220</name>
</gene>
<name>A0A5C5VIP8_9BACT</name>
<dbReference type="InterPro" id="IPR055876">
    <property type="entry name" value="DUF7453"/>
</dbReference>
<dbReference type="EMBL" id="SIHJ01000001">
    <property type="protein sequence ID" value="TWT37759.1"/>
    <property type="molecule type" value="Genomic_DNA"/>
</dbReference>
<dbReference type="InterPro" id="IPR018247">
    <property type="entry name" value="EF_Hand_1_Ca_BS"/>
</dbReference>
<sequence precursor="true">MTRLLAIAIAFCCMACPACWASESVRVLATTERPIPGGGLTPVSWRESHLTPDGGAWAMVESPIESCGLINCQFVPVHLLQLDAGGAAIASVEVGRRNTSPFSPGPVLQLATDRQSGDAVYTSGAPDTPAGLWTLPAGQDTPTLLATTDEQLFVDNQFAREIGIGKPGEAYYSGRFQLSQAVTADQDTAIWRTRDGATEVIAREGSPAPGVPGALLGPIGHHTPLIIIGSNPTVAPFASSRGGVAFWAEIKIPGFEFVQERGLWADRGNGTQLVTRTSLPAPGTEAGNVFAPETGFSILTSSRAFSDPQITDNGDVVFAANLRSGISGWDGLWRSPASGGLHALMTVHDAVAAAARPDDREATFRRIGEFSAANSGHVAFTGAMQMETIVQDEFGNEYSEYEDQDGVWLYSPGAGLELVDLTQNEPPHEVTSTYESGFRVNDAGQVAFTRFSYGDVDNHQALAALGRGGGLVEILQTGDTVDIGQDATPDLRTISSFSLQDFDNAGRVLIQAWFEEGGSALIVSDAVTAPAAAGDYNGDGLVDAADYQTWRSTYGAQVRVGDGADGNLNGVIDAGDFTHWRDLYAPAQFNAAPEPGVVVQLGIAAALAVWGRSRRAAG</sequence>
<dbReference type="NCBIfam" id="TIGR05002">
    <property type="entry name" value="NxxGxxAF_repeat"/>
    <property type="match status" value="3"/>
</dbReference>
<accession>A0A5C5VIP8</accession>
<feature type="signal peptide" evidence="1">
    <location>
        <begin position="1"/>
        <end position="21"/>
    </location>
</feature>
<dbReference type="PROSITE" id="PS00018">
    <property type="entry name" value="EF_HAND_1"/>
    <property type="match status" value="1"/>
</dbReference>
<dbReference type="Pfam" id="PF24251">
    <property type="entry name" value="DUF7453"/>
    <property type="match status" value="2"/>
</dbReference>
<dbReference type="AlphaFoldDB" id="A0A5C5VIP8"/>
<keyword evidence="3" id="KW-1185">Reference proteome</keyword>
<organism evidence="2 3">
    <name type="scientific">Posidoniimonas corsicana</name>
    <dbReference type="NCBI Taxonomy" id="1938618"/>
    <lineage>
        <taxon>Bacteria</taxon>
        <taxon>Pseudomonadati</taxon>
        <taxon>Planctomycetota</taxon>
        <taxon>Planctomycetia</taxon>
        <taxon>Pirellulales</taxon>
        <taxon>Lacipirellulaceae</taxon>
        <taxon>Posidoniimonas</taxon>
    </lineage>
</organism>
<comment type="caution">
    <text evidence="2">The sequence shown here is derived from an EMBL/GenBank/DDBJ whole genome shotgun (WGS) entry which is preliminary data.</text>
</comment>
<protein>
    <submittedName>
        <fullName evidence="2">Uncharacterized protein</fullName>
    </submittedName>
</protein>
<dbReference type="Proteomes" id="UP000316714">
    <property type="component" value="Unassembled WGS sequence"/>
</dbReference>
<reference evidence="2 3" key="1">
    <citation type="submission" date="2019-02" db="EMBL/GenBank/DDBJ databases">
        <title>Deep-cultivation of Planctomycetes and their phenomic and genomic characterization uncovers novel biology.</title>
        <authorList>
            <person name="Wiegand S."/>
            <person name="Jogler M."/>
            <person name="Boedeker C."/>
            <person name="Pinto D."/>
            <person name="Vollmers J."/>
            <person name="Rivas-Marin E."/>
            <person name="Kohn T."/>
            <person name="Peeters S.H."/>
            <person name="Heuer A."/>
            <person name="Rast P."/>
            <person name="Oberbeckmann S."/>
            <person name="Bunk B."/>
            <person name="Jeske O."/>
            <person name="Meyerdierks A."/>
            <person name="Storesund J.E."/>
            <person name="Kallscheuer N."/>
            <person name="Luecker S."/>
            <person name="Lage O.M."/>
            <person name="Pohl T."/>
            <person name="Merkel B.J."/>
            <person name="Hornburger P."/>
            <person name="Mueller R.-W."/>
            <person name="Bruemmer F."/>
            <person name="Labrenz M."/>
            <person name="Spormann A.M."/>
            <person name="Op Den Camp H."/>
            <person name="Overmann J."/>
            <person name="Amann R."/>
            <person name="Jetten M.S.M."/>
            <person name="Mascher T."/>
            <person name="Medema M.H."/>
            <person name="Devos D.P."/>
            <person name="Kaster A.-K."/>
            <person name="Ovreas L."/>
            <person name="Rohde M."/>
            <person name="Galperin M.Y."/>
            <person name="Jogler C."/>
        </authorList>
    </citation>
    <scope>NUCLEOTIDE SEQUENCE [LARGE SCALE GENOMIC DNA]</scope>
    <source>
        <strain evidence="2 3">KOR34</strain>
    </source>
</reference>
<dbReference type="InterPro" id="IPR036439">
    <property type="entry name" value="Dockerin_dom_sf"/>
</dbReference>